<dbReference type="HOGENOM" id="CLU_3384982_0_0_1"/>
<proteinExistence type="predicted"/>
<evidence type="ECO:0000313" key="3">
    <source>
        <dbReference type="Proteomes" id="UP000030104"/>
    </source>
</evidence>
<dbReference type="AlphaFoldDB" id="A0A0A2L7Z5"/>
<gene>
    <name evidence="2" type="ORF">PITC_001870</name>
</gene>
<dbReference type="PhylomeDB" id="A0A0A2L7Z5"/>
<dbReference type="Proteomes" id="UP000030104">
    <property type="component" value="Unassembled WGS sequence"/>
</dbReference>
<comment type="caution">
    <text evidence="2">The sequence shown here is derived from an EMBL/GenBank/DDBJ whole genome shotgun (WGS) entry which is preliminary data.</text>
</comment>
<sequence length="33" mass="3931">MDSNNPIYQWLSTVEDQEQSRHQDEGMLLLQKP</sequence>
<dbReference type="EMBL" id="JQGA01000476">
    <property type="protein sequence ID" value="KGO75333.1"/>
    <property type="molecule type" value="Genomic_DNA"/>
</dbReference>
<name>A0A0A2L7Z5_PENIT</name>
<accession>A0A0A2L7Z5</accession>
<evidence type="ECO:0000256" key="1">
    <source>
        <dbReference type="SAM" id="MobiDB-lite"/>
    </source>
</evidence>
<keyword evidence="3" id="KW-1185">Reference proteome</keyword>
<evidence type="ECO:0000313" key="2">
    <source>
        <dbReference type="EMBL" id="KGO75333.1"/>
    </source>
</evidence>
<feature type="region of interest" description="Disordered" evidence="1">
    <location>
        <begin position="13"/>
        <end position="33"/>
    </location>
</feature>
<organism evidence="2 3">
    <name type="scientific">Penicillium italicum</name>
    <name type="common">Blue mold</name>
    <dbReference type="NCBI Taxonomy" id="40296"/>
    <lineage>
        <taxon>Eukaryota</taxon>
        <taxon>Fungi</taxon>
        <taxon>Dikarya</taxon>
        <taxon>Ascomycota</taxon>
        <taxon>Pezizomycotina</taxon>
        <taxon>Eurotiomycetes</taxon>
        <taxon>Eurotiomycetidae</taxon>
        <taxon>Eurotiales</taxon>
        <taxon>Aspergillaceae</taxon>
        <taxon>Penicillium</taxon>
    </lineage>
</organism>
<protein>
    <submittedName>
        <fullName evidence="2">Uncharacterized protein</fullName>
    </submittedName>
</protein>
<reference evidence="2 3" key="1">
    <citation type="journal article" date="2015" name="Mol. Plant Microbe Interact.">
        <title>Genome, transcriptome, and functional analyses of Penicillium expansum provide new insights into secondary metabolism and pathogenicity.</title>
        <authorList>
            <person name="Ballester A.R."/>
            <person name="Marcet-Houben M."/>
            <person name="Levin E."/>
            <person name="Sela N."/>
            <person name="Selma-Lazaro C."/>
            <person name="Carmona L."/>
            <person name="Wisniewski M."/>
            <person name="Droby S."/>
            <person name="Gonzalez-Candelas L."/>
            <person name="Gabaldon T."/>
        </authorList>
    </citation>
    <scope>NUCLEOTIDE SEQUENCE [LARGE SCALE GENOMIC DNA]</scope>
    <source>
        <strain evidence="2 3">PHI-1</strain>
    </source>
</reference>